<evidence type="ECO:0000313" key="2">
    <source>
        <dbReference type="EMBL" id="KJA29527.1"/>
    </source>
</evidence>
<proteinExistence type="predicted"/>
<gene>
    <name evidence="2" type="ORF">HYPSUDRAFT_210466</name>
</gene>
<evidence type="ECO:0000313" key="3">
    <source>
        <dbReference type="Proteomes" id="UP000054270"/>
    </source>
</evidence>
<keyword evidence="3" id="KW-1185">Reference proteome</keyword>
<feature type="compositionally biased region" description="Basic residues" evidence="1">
    <location>
        <begin position="76"/>
        <end position="92"/>
    </location>
</feature>
<sequence length="125" mass="13448">MYAPGARCRRRGAAGRRGAIRRHATAQELSRARARTPSCARARPAHVHEPPITRMKTAGASSLRGLHSPPPPSPFYRRHSPTPARGRRRVPRARLTALVEPVIARAALAPRCMYAPGAPGAGVVV</sequence>
<feature type="compositionally biased region" description="Basic residues" evidence="1">
    <location>
        <begin position="7"/>
        <end position="24"/>
    </location>
</feature>
<reference evidence="3" key="1">
    <citation type="submission" date="2014-04" db="EMBL/GenBank/DDBJ databases">
        <title>Evolutionary Origins and Diversification of the Mycorrhizal Mutualists.</title>
        <authorList>
            <consortium name="DOE Joint Genome Institute"/>
            <consortium name="Mycorrhizal Genomics Consortium"/>
            <person name="Kohler A."/>
            <person name="Kuo A."/>
            <person name="Nagy L.G."/>
            <person name="Floudas D."/>
            <person name="Copeland A."/>
            <person name="Barry K.W."/>
            <person name="Cichocki N."/>
            <person name="Veneault-Fourrey C."/>
            <person name="LaButti K."/>
            <person name="Lindquist E.A."/>
            <person name="Lipzen A."/>
            <person name="Lundell T."/>
            <person name="Morin E."/>
            <person name="Murat C."/>
            <person name="Riley R."/>
            <person name="Ohm R."/>
            <person name="Sun H."/>
            <person name="Tunlid A."/>
            <person name="Henrissat B."/>
            <person name="Grigoriev I.V."/>
            <person name="Hibbett D.S."/>
            <person name="Martin F."/>
        </authorList>
    </citation>
    <scope>NUCLEOTIDE SEQUENCE [LARGE SCALE GENOMIC DNA]</scope>
    <source>
        <strain evidence="3">FD-334 SS-4</strain>
    </source>
</reference>
<dbReference type="AlphaFoldDB" id="A0A0D2LN59"/>
<organism evidence="2 3">
    <name type="scientific">Hypholoma sublateritium (strain FD-334 SS-4)</name>
    <dbReference type="NCBI Taxonomy" id="945553"/>
    <lineage>
        <taxon>Eukaryota</taxon>
        <taxon>Fungi</taxon>
        <taxon>Dikarya</taxon>
        <taxon>Basidiomycota</taxon>
        <taxon>Agaricomycotina</taxon>
        <taxon>Agaricomycetes</taxon>
        <taxon>Agaricomycetidae</taxon>
        <taxon>Agaricales</taxon>
        <taxon>Agaricineae</taxon>
        <taxon>Strophariaceae</taxon>
        <taxon>Hypholoma</taxon>
    </lineage>
</organism>
<protein>
    <submittedName>
        <fullName evidence="2">Uncharacterized protein</fullName>
    </submittedName>
</protein>
<name>A0A0D2LN59_HYPSF</name>
<evidence type="ECO:0000256" key="1">
    <source>
        <dbReference type="SAM" id="MobiDB-lite"/>
    </source>
</evidence>
<dbReference type="EMBL" id="KN817518">
    <property type="protein sequence ID" value="KJA29527.1"/>
    <property type="molecule type" value="Genomic_DNA"/>
</dbReference>
<feature type="region of interest" description="Disordered" evidence="1">
    <location>
        <begin position="1"/>
        <end position="92"/>
    </location>
</feature>
<accession>A0A0D2LN59</accession>
<dbReference type="Proteomes" id="UP000054270">
    <property type="component" value="Unassembled WGS sequence"/>
</dbReference>